<evidence type="ECO:0000313" key="6">
    <source>
        <dbReference type="EMBL" id="PZN01159.1"/>
    </source>
</evidence>
<dbReference type="InterPro" id="IPR020845">
    <property type="entry name" value="AMP-binding_CS"/>
</dbReference>
<dbReference type="Gene3D" id="3.40.50.12780">
    <property type="entry name" value="N-terminal domain of ligase-like"/>
    <property type="match status" value="1"/>
</dbReference>
<organism evidence="6">
    <name type="scientific">Thermocrispum agreste</name>
    <dbReference type="NCBI Taxonomy" id="37925"/>
    <lineage>
        <taxon>Bacteria</taxon>
        <taxon>Bacillati</taxon>
        <taxon>Actinomycetota</taxon>
        <taxon>Actinomycetes</taxon>
        <taxon>Pseudonocardiales</taxon>
        <taxon>Pseudonocardiaceae</taxon>
        <taxon>Thermocrispum</taxon>
    </lineage>
</organism>
<dbReference type="STRING" id="1111738.GCA_000427905_01812"/>
<dbReference type="Pfam" id="PF13193">
    <property type="entry name" value="AMP-binding_C"/>
    <property type="match status" value="1"/>
</dbReference>
<feature type="domain" description="AMP-dependent synthetase/ligase" evidence="3">
    <location>
        <begin position="10"/>
        <end position="371"/>
    </location>
</feature>
<dbReference type="InterPro" id="IPR025110">
    <property type="entry name" value="AMP-bd_C"/>
</dbReference>
<dbReference type="PROSITE" id="PS00455">
    <property type="entry name" value="AMP_BINDING"/>
    <property type="match status" value="1"/>
</dbReference>
<dbReference type="EMBL" id="QGUI01000032">
    <property type="protein sequence ID" value="PZN01159.1"/>
    <property type="molecule type" value="Genomic_DNA"/>
</dbReference>
<protein>
    <submittedName>
        <fullName evidence="5">AMP-binding protein</fullName>
    </submittedName>
    <submittedName>
        <fullName evidence="6">O-succinylbenzoate--CoA ligase</fullName>
    </submittedName>
</protein>
<evidence type="ECO:0000259" key="4">
    <source>
        <dbReference type="Pfam" id="PF13193"/>
    </source>
</evidence>
<proteinExistence type="inferred from homology"/>
<dbReference type="InterPro" id="IPR000873">
    <property type="entry name" value="AMP-dep_synth/lig_dom"/>
</dbReference>
<dbReference type="EMBL" id="QGUI02000020">
    <property type="protein sequence ID" value="MFO7191223.1"/>
    <property type="molecule type" value="Genomic_DNA"/>
</dbReference>
<dbReference type="Proteomes" id="UP000249324">
    <property type="component" value="Unassembled WGS sequence"/>
</dbReference>
<dbReference type="InterPro" id="IPR042099">
    <property type="entry name" value="ANL_N_sf"/>
</dbReference>
<dbReference type="Pfam" id="PF00501">
    <property type="entry name" value="AMP-binding"/>
    <property type="match status" value="1"/>
</dbReference>
<gene>
    <name evidence="5" type="ORF">DIU77_003145</name>
    <name evidence="6" type="ORF">DIU77_01540</name>
</gene>
<dbReference type="Gene3D" id="3.30.300.30">
    <property type="match status" value="1"/>
</dbReference>
<evidence type="ECO:0000256" key="2">
    <source>
        <dbReference type="ARBA" id="ARBA00022598"/>
    </source>
</evidence>
<dbReference type="GO" id="GO:0031956">
    <property type="term" value="F:medium-chain fatty acid-CoA ligase activity"/>
    <property type="evidence" value="ECO:0007669"/>
    <property type="project" value="TreeGrafter"/>
</dbReference>
<evidence type="ECO:0000313" key="5">
    <source>
        <dbReference type="EMBL" id="MFO7191223.1"/>
    </source>
</evidence>
<dbReference type="FunFam" id="3.30.300.30:FF:000008">
    <property type="entry name" value="2,3-dihydroxybenzoate-AMP ligase"/>
    <property type="match status" value="1"/>
</dbReference>
<name>A0A2W4JS26_9PSEU</name>
<dbReference type="SUPFAM" id="SSF56801">
    <property type="entry name" value="Acetyl-CoA synthetase-like"/>
    <property type="match status" value="1"/>
</dbReference>
<dbReference type="GO" id="GO:0006631">
    <property type="term" value="P:fatty acid metabolic process"/>
    <property type="evidence" value="ECO:0007669"/>
    <property type="project" value="TreeGrafter"/>
</dbReference>
<comment type="caution">
    <text evidence="6">The sequence shown here is derived from an EMBL/GenBank/DDBJ whole genome shotgun (WGS) entry which is preliminary data.</text>
</comment>
<evidence type="ECO:0000313" key="7">
    <source>
        <dbReference type="Proteomes" id="UP000249324"/>
    </source>
</evidence>
<reference evidence="5" key="4">
    <citation type="submission" date="2023-08" db="EMBL/GenBank/DDBJ databases">
        <authorList>
            <person name="Guima S.E.S."/>
            <person name="Martins L.F."/>
            <person name="Silva A.M."/>
            <person name="Setubal J.C."/>
        </authorList>
    </citation>
    <scope>NUCLEOTIDE SEQUENCE</scope>
    <source>
        <strain evidence="5">ZC4RG45</strain>
    </source>
</reference>
<dbReference type="InterPro" id="IPR045851">
    <property type="entry name" value="AMP-bd_C_sf"/>
</dbReference>
<dbReference type="AlphaFoldDB" id="A0A2W4JS26"/>
<reference evidence="6" key="2">
    <citation type="submission" date="2018-05" db="EMBL/GenBank/DDBJ databases">
        <authorList>
            <person name="Lanie J.A."/>
            <person name="Ng W.-L."/>
            <person name="Kazmierczak K.M."/>
            <person name="Andrzejewski T.M."/>
            <person name="Davidsen T.M."/>
            <person name="Wayne K.J."/>
            <person name="Tettelin H."/>
            <person name="Glass J.I."/>
            <person name="Rusch D."/>
            <person name="Podicherti R."/>
            <person name="Tsui H.-C.T."/>
            <person name="Winkler M.E."/>
        </authorList>
    </citation>
    <scope>NUCLEOTIDE SEQUENCE</scope>
    <source>
        <strain evidence="6">ZC4RG45</strain>
    </source>
</reference>
<accession>A0A2W4JS26</accession>
<reference evidence="5 7" key="3">
    <citation type="journal article" date="2021" name="BMC Genomics">
        <title>Genome-resolved metagenome and metatranscriptome analyses of thermophilic composting reveal key bacterial players and their metabolic interactions.</title>
        <authorList>
            <person name="Braga L.P.P."/>
            <person name="Pereira R.V."/>
            <person name="Martins L.F."/>
            <person name="Moura L.M.S."/>
            <person name="Sanchez F.B."/>
            <person name="Patane J.S.L."/>
            <person name="da Silva A.M."/>
            <person name="Setubal J.C."/>
        </authorList>
    </citation>
    <scope>NUCLEOTIDE SEQUENCE [LARGE SCALE GENOMIC DNA]</scope>
    <source>
        <strain evidence="5">ZC4RG45</strain>
    </source>
</reference>
<feature type="domain" description="AMP-binding enzyme C-terminal" evidence="4">
    <location>
        <begin position="421"/>
        <end position="495"/>
    </location>
</feature>
<comment type="similarity">
    <text evidence="1">Belongs to the ATP-dependent AMP-binding enzyme family.</text>
</comment>
<sequence length="510" mass="54866">MPTIAGSLRMTARRVPTAEALVFGERRYTYAELDAAVDRVAWVLAGLGLSKGDRFALMAGNSDRFVLAFYAAARLGAIIVPVNPASAAPELHYLLEDSGARILAFDPATEKAVRAAVDDGLPATTQHVLSLGGVDGFPDLIAQSADVDAEPLPEVVTEQDDSLILYTSGTTGRPKGALFDHHRTMWVAFNCVATCGMKVGDRFLHVAPLYHAAELCIMLIPGTMLGVKHVVLPAFDPDKVLQTMESERITMFFGVPTMFQFLLRMPGADKRDLSAWRTGLFGAAPMPASAVDKLLAMWPEVNFIQLCGQTEAGPGGIYADVDQVKQRPDASGAQAIPNTEYRIVDADGNDVGPGGVGELLLRGETIMKGYWNKPEETAETLRDGWLHTGDVAKIDADGYVTLVDRLKDVIITGGRNVYSVEVEQVLAGHPDIADVAVVARPHEVYGESIVAVISPREGAQLTLEDVKKFCDGKISAYKVPHDVVLGDIPRNASGKILKHRLRDKVGAQSG</sequence>
<reference evidence="5" key="1">
    <citation type="submission" date="2018-05" db="EMBL/GenBank/DDBJ databases">
        <authorList>
            <person name="Moura L."/>
            <person name="Setubal J.C."/>
        </authorList>
    </citation>
    <scope>NUCLEOTIDE SEQUENCE</scope>
    <source>
        <strain evidence="5">ZC4RG45</strain>
    </source>
</reference>
<keyword evidence="2 6" id="KW-0436">Ligase</keyword>
<evidence type="ECO:0000259" key="3">
    <source>
        <dbReference type="Pfam" id="PF00501"/>
    </source>
</evidence>
<dbReference type="PANTHER" id="PTHR43201:SF5">
    <property type="entry name" value="MEDIUM-CHAIN ACYL-COA LIGASE ACSF2, MITOCHONDRIAL"/>
    <property type="match status" value="1"/>
</dbReference>
<evidence type="ECO:0000256" key="1">
    <source>
        <dbReference type="ARBA" id="ARBA00006432"/>
    </source>
</evidence>
<dbReference type="PANTHER" id="PTHR43201">
    <property type="entry name" value="ACYL-COA SYNTHETASE"/>
    <property type="match status" value="1"/>
</dbReference>